<evidence type="ECO:0000313" key="5">
    <source>
        <dbReference type="Proteomes" id="UP000240505"/>
    </source>
</evidence>
<dbReference type="PANTHER" id="PTHR48081">
    <property type="entry name" value="AB HYDROLASE SUPERFAMILY PROTEIN C4A8.06C"/>
    <property type="match status" value="1"/>
</dbReference>
<proteinExistence type="predicted"/>
<feature type="compositionally biased region" description="Basic and acidic residues" evidence="2">
    <location>
        <begin position="335"/>
        <end position="345"/>
    </location>
</feature>
<dbReference type="EMBL" id="CP028324">
    <property type="protein sequence ID" value="AVR95493.1"/>
    <property type="molecule type" value="Genomic_DNA"/>
</dbReference>
<evidence type="ECO:0000256" key="1">
    <source>
        <dbReference type="ARBA" id="ARBA00022801"/>
    </source>
</evidence>
<name>A0A2R4C767_9BURK</name>
<dbReference type="RefSeq" id="WP_107140844.1">
    <property type="nucleotide sequence ID" value="NZ_CP028324.1"/>
</dbReference>
<dbReference type="Gene3D" id="3.40.50.1820">
    <property type="entry name" value="alpha/beta hydrolase"/>
    <property type="match status" value="1"/>
</dbReference>
<keyword evidence="1" id="KW-0378">Hydrolase</keyword>
<dbReference type="OrthoDB" id="9794445at2"/>
<accession>A0A2R4C767</accession>
<dbReference type="PANTHER" id="PTHR48081:SF8">
    <property type="entry name" value="ALPHA_BETA HYDROLASE FOLD-3 DOMAIN-CONTAINING PROTEIN-RELATED"/>
    <property type="match status" value="1"/>
</dbReference>
<dbReference type="Pfam" id="PF07859">
    <property type="entry name" value="Abhydrolase_3"/>
    <property type="match status" value="1"/>
</dbReference>
<sequence>MTPIPLDEATLEDARQFNRKLARLPRFRVRNRVTPRLLQALLRLSQVGADRKLARARIRVDRDFAAAADGVRVPLRILRPLGAVRGVVLDIHGGGWVIGNARMDDRLNAAMVHACHVAVVSVDYRLATQAPLQGQLDDCLAAARWLLEGGLAGCEHLPVIVVGESAGAHLAAATLQRLRDEPALLRRVHGAVLYYGVYDLAGTPSVHQADAETLVLHGPGIPAGLRLLTPHLDDAGRRRPPLSPLYGELEGLPPALLLAGALDPLRDDTTGMANRWRAVADVELHLLPEAPHGFIRFPTAMARLAQARVHGWIRERLNRVPAIGGTRRNVAGGQEQDRWGQSRRV</sequence>
<feature type="region of interest" description="Disordered" evidence="2">
    <location>
        <begin position="325"/>
        <end position="345"/>
    </location>
</feature>
<evidence type="ECO:0000313" key="4">
    <source>
        <dbReference type="EMBL" id="AVR95493.1"/>
    </source>
</evidence>
<reference evidence="4 5" key="1">
    <citation type="submission" date="2018-03" db="EMBL/GenBank/DDBJ databases">
        <title>Massilia armeniaca sp. nov., isolated from desert soil.</title>
        <authorList>
            <person name="Huang H."/>
            <person name="Ren M."/>
        </authorList>
    </citation>
    <scope>NUCLEOTIDE SEQUENCE [LARGE SCALE GENOMIC DNA]</scope>
    <source>
        <strain evidence="4 5">ZMN-3</strain>
    </source>
</reference>
<evidence type="ECO:0000259" key="3">
    <source>
        <dbReference type="Pfam" id="PF07859"/>
    </source>
</evidence>
<feature type="domain" description="Alpha/beta hydrolase fold-3" evidence="3">
    <location>
        <begin position="88"/>
        <end position="295"/>
    </location>
</feature>
<dbReference type="InterPro" id="IPR050300">
    <property type="entry name" value="GDXG_lipolytic_enzyme"/>
</dbReference>
<dbReference type="AlphaFoldDB" id="A0A2R4C767"/>
<gene>
    <name evidence="4" type="ORF">C9I28_06970</name>
</gene>
<dbReference type="KEGG" id="masz:C9I28_06970"/>
<keyword evidence="5" id="KW-1185">Reference proteome</keyword>
<organism evidence="4 5">
    <name type="scientific">Pseudoduganella armeniaca</name>
    <dbReference type="NCBI Taxonomy" id="2072590"/>
    <lineage>
        <taxon>Bacteria</taxon>
        <taxon>Pseudomonadati</taxon>
        <taxon>Pseudomonadota</taxon>
        <taxon>Betaproteobacteria</taxon>
        <taxon>Burkholderiales</taxon>
        <taxon>Oxalobacteraceae</taxon>
        <taxon>Telluria group</taxon>
        <taxon>Pseudoduganella</taxon>
    </lineage>
</organism>
<protein>
    <submittedName>
        <fullName evidence="4">Esterase</fullName>
    </submittedName>
</protein>
<dbReference type="SUPFAM" id="SSF53474">
    <property type="entry name" value="alpha/beta-Hydrolases"/>
    <property type="match status" value="1"/>
</dbReference>
<evidence type="ECO:0000256" key="2">
    <source>
        <dbReference type="SAM" id="MobiDB-lite"/>
    </source>
</evidence>
<dbReference type="InterPro" id="IPR029058">
    <property type="entry name" value="AB_hydrolase_fold"/>
</dbReference>
<dbReference type="Proteomes" id="UP000240505">
    <property type="component" value="Chromosome"/>
</dbReference>
<dbReference type="GO" id="GO:0016787">
    <property type="term" value="F:hydrolase activity"/>
    <property type="evidence" value="ECO:0007669"/>
    <property type="project" value="UniProtKB-KW"/>
</dbReference>
<dbReference type="InterPro" id="IPR013094">
    <property type="entry name" value="AB_hydrolase_3"/>
</dbReference>